<evidence type="ECO:0000256" key="2">
    <source>
        <dbReference type="ARBA" id="ARBA00011903"/>
    </source>
</evidence>
<dbReference type="InterPro" id="IPR025669">
    <property type="entry name" value="AAA_dom"/>
</dbReference>
<evidence type="ECO:0000256" key="5">
    <source>
        <dbReference type="ARBA" id="ARBA00022777"/>
    </source>
</evidence>
<keyword evidence="5 10" id="KW-0418">Kinase</keyword>
<evidence type="ECO:0000259" key="9">
    <source>
        <dbReference type="Pfam" id="PF13614"/>
    </source>
</evidence>
<feature type="domain" description="AAA" evidence="9">
    <location>
        <begin position="48"/>
        <end position="204"/>
    </location>
</feature>
<keyword evidence="6" id="KW-0067">ATP-binding</keyword>
<dbReference type="FunFam" id="3.40.50.300:FF:000527">
    <property type="entry name" value="Tyrosine-protein kinase etk"/>
    <property type="match status" value="1"/>
</dbReference>
<dbReference type="Proteomes" id="UP000018296">
    <property type="component" value="Unassembled WGS sequence"/>
</dbReference>
<dbReference type="Pfam" id="PF13614">
    <property type="entry name" value="AAA_31"/>
    <property type="match status" value="1"/>
</dbReference>
<comment type="caution">
    <text evidence="10">The sequence shown here is derived from an EMBL/GenBank/DDBJ whole genome shotgun (WGS) entry which is preliminary data.</text>
</comment>
<comment type="catalytic activity">
    <reaction evidence="8">
        <text>L-tyrosyl-[protein] + ATP = O-phospho-L-tyrosyl-[protein] + ADP + H(+)</text>
        <dbReference type="Rhea" id="RHEA:10596"/>
        <dbReference type="Rhea" id="RHEA-COMP:10136"/>
        <dbReference type="Rhea" id="RHEA-COMP:20101"/>
        <dbReference type="ChEBI" id="CHEBI:15378"/>
        <dbReference type="ChEBI" id="CHEBI:30616"/>
        <dbReference type="ChEBI" id="CHEBI:46858"/>
        <dbReference type="ChEBI" id="CHEBI:61978"/>
        <dbReference type="ChEBI" id="CHEBI:456216"/>
        <dbReference type="EC" id="2.7.10.2"/>
    </reaction>
</comment>
<evidence type="ECO:0000256" key="1">
    <source>
        <dbReference type="ARBA" id="ARBA00007316"/>
    </source>
</evidence>
<dbReference type="PATRIC" id="fig|1395513.3.peg.1283"/>
<dbReference type="STRING" id="1395513.P343_06280"/>
<evidence type="ECO:0000256" key="4">
    <source>
        <dbReference type="ARBA" id="ARBA00022741"/>
    </source>
</evidence>
<evidence type="ECO:0000313" key="10">
    <source>
        <dbReference type="EMBL" id="EST12713.1"/>
    </source>
</evidence>
<protein>
    <recommendedName>
        <fullName evidence="2">non-specific protein-tyrosine kinase</fullName>
        <ecNumber evidence="2">2.7.10.2</ecNumber>
    </recommendedName>
</protein>
<dbReference type="eggNOG" id="COG0489">
    <property type="taxonomic scope" value="Bacteria"/>
</dbReference>
<dbReference type="PANTHER" id="PTHR32309:SF13">
    <property type="entry name" value="FERRIC ENTEROBACTIN TRANSPORT PROTEIN FEPE"/>
    <property type="match status" value="1"/>
</dbReference>
<dbReference type="AlphaFoldDB" id="V6IYY1"/>
<evidence type="ECO:0000256" key="7">
    <source>
        <dbReference type="ARBA" id="ARBA00023137"/>
    </source>
</evidence>
<dbReference type="GO" id="GO:0005524">
    <property type="term" value="F:ATP binding"/>
    <property type="evidence" value="ECO:0007669"/>
    <property type="project" value="UniProtKB-KW"/>
</dbReference>
<evidence type="ECO:0000256" key="6">
    <source>
        <dbReference type="ARBA" id="ARBA00022840"/>
    </source>
</evidence>
<dbReference type="EC" id="2.7.10.2" evidence="2"/>
<dbReference type="InterPro" id="IPR027417">
    <property type="entry name" value="P-loop_NTPase"/>
</dbReference>
<name>V6IYY1_9BACL</name>
<dbReference type="GO" id="GO:0042802">
    <property type="term" value="F:identical protein binding"/>
    <property type="evidence" value="ECO:0007669"/>
    <property type="project" value="UniProtKB-ARBA"/>
</dbReference>
<accession>V6IYY1</accession>
<sequence length="231" mass="25604">MRRLRKGRVERRHLVTYLKNNFLLSEQYRTLRTNISFAKAGGGLKSLVVTSAEAGEGKSTTASNLAVVMAQQGKRVLLIDADTRKPSQHEFFGMDNREGLTNVLTGQANFMDVLRPTSIDQLFLLTSGPVPPNPADLLSAAEMETVIEQAEEHFDQVIIDSPPILAVSDARLLANLCDGILLVVRSGSTEMDKVRKVADVFSEVKGKLLGVVLNDKKVSRKERYYYAYNGY</sequence>
<comment type="similarity">
    <text evidence="1">Belongs to the CpsD/CapB family.</text>
</comment>
<dbReference type="OrthoDB" id="9794577at2"/>
<evidence type="ECO:0000256" key="8">
    <source>
        <dbReference type="ARBA" id="ARBA00051245"/>
    </source>
</evidence>
<evidence type="ECO:0000256" key="3">
    <source>
        <dbReference type="ARBA" id="ARBA00022679"/>
    </source>
</evidence>
<proteinExistence type="inferred from homology"/>
<dbReference type="InterPro" id="IPR005702">
    <property type="entry name" value="Wzc-like_C"/>
</dbReference>
<dbReference type="EMBL" id="AWTC01000004">
    <property type="protein sequence ID" value="EST12713.1"/>
    <property type="molecule type" value="Genomic_DNA"/>
</dbReference>
<dbReference type="GO" id="GO:0005886">
    <property type="term" value="C:plasma membrane"/>
    <property type="evidence" value="ECO:0007669"/>
    <property type="project" value="UniProtKB-ARBA"/>
</dbReference>
<organism evidence="10 11">
    <name type="scientific">Sporolactobacillus laevolacticus DSM 442</name>
    <dbReference type="NCBI Taxonomy" id="1395513"/>
    <lineage>
        <taxon>Bacteria</taxon>
        <taxon>Bacillati</taxon>
        <taxon>Bacillota</taxon>
        <taxon>Bacilli</taxon>
        <taxon>Bacillales</taxon>
        <taxon>Sporolactobacillaceae</taxon>
        <taxon>Sporolactobacillus</taxon>
    </lineage>
</organism>
<dbReference type="PANTHER" id="PTHR32309">
    <property type="entry name" value="TYROSINE-PROTEIN KINASE"/>
    <property type="match status" value="1"/>
</dbReference>
<evidence type="ECO:0000313" key="11">
    <source>
        <dbReference type="Proteomes" id="UP000018296"/>
    </source>
</evidence>
<reference evidence="10 11" key="1">
    <citation type="journal article" date="2013" name="Genome Announc.">
        <title>Genome Sequence of Sporolactobacillus laevolacticus DSM442, an Efficient Polymer-Grade D-Lactate Producer from Agricultural Waste Cottonseed as a Nitrogen Source.</title>
        <authorList>
            <person name="Wang H."/>
            <person name="Wang L."/>
            <person name="Ju J."/>
            <person name="Yu B."/>
            <person name="Ma Y."/>
        </authorList>
    </citation>
    <scope>NUCLEOTIDE SEQUENCE [LARGE SCALE GENOMIC DNA]</scope>
    <source>
        <strain evidence="10 11">DSM 442</strain>
    </source>
</reference>
<dbReference type="RefSeq" id="WP_023509547.1">
    <property type="nucleotide sequence ID" value="NZ_AWTC01000004.1"/>
</dbReference>
<dbReference type="GO" id="GO:0004715">
    <property type="term" value="F:non-membrane spanning protein tyrosine kinase activity"/>
    <property type="evidence" value="ECO:0007669"/>
    <property type="project" value="UniProtKB-EC"/>
</dbReference>
<gene>
    <name evidence="10" type="ORF">P343_06280</name>
</gene>
<keyword evidence="4" id="KW-0547">Nucleotide-binding</keyword>
<dbReference type="CDD" id="cd05387">
    <property type="entry name" value="BY-kinase"/>
    <property type="match status" value="1"/>
</dbReference>
<keyword evidence="7" id="KW-0829">Tyrosine-protein kinase</keyword>
<keyword evidence="3" id="KW-0808">Transferase</keyword>
<keyword evidence="11" id="KW-1185">Reference proteome</keyword>
<dbReference type="InterPro" id="IPR050445">
    <property type="entry name" value="Bact_polysacc_biosynth/exp"/>
</dbReference>
<dbReference type="Gene3D" id="3.40.50.300">
    <property type="entry name" value="P-loop containing nucleotide triphosphate hydrolases"/>
    <property type="match status" value="1"/>
</dbReference>
<dbReference type="SUPFAM" id="SSF52540">
    <property type="entry name" value="P-loop containing nucleoside triphosphate hydrolases"/>
    <property type="match status" value="1"/>
</dbReference>
<dbReference type="NCBIfam" id="TIGR01007">
    <property type="entry name" value="eps_fam"/>
    <property type="match status" value="1"/>
</dbReference>